<name>A0ABP0NCJ0_9DINO</name>
<evidence type="ECO:0000256" key="4">
    <source>
        <dbReference type="ARBA" id="ARBA00022833"/>
    </source>
</evidence>
<keyword evidence="2" id="KW-0677">Repeat</keyword>
<keyword evidence="4 5" id="KW-0862">Zinc</keyword>
<evidence type="ECO:0000259" key="6">
    <source>
        <dbReference type="PROSITE" id="PS50103"/>
    </source>
</evidence>
<sequence>MPRNARDGFDFSFMSNKDDSLGFIAEEDRVNCPFYLKIGACRNGDRCNRAHVKPSSGHTILIPHMYPCIPEAMAVANDDEWDDETYARQQENWLRKKKSGTSAFRMREYNKRYFTLDFDTHTFFYTHSEGSKKVSSVTPFADIVDVRLPEADKLADKGDNISEVSKTSKRTGP</sequence>
<dbReference type="EMBL" id="CAXAMM010027668">
    <property type="protein sequence ID" value="CAK9061289.1"/>
    <property type="molecule type" value="Genomic_DNA"/>
</dbReference>
<evidence type="ECO:0000313" key="8">
    <source>
        <dbReference type="Proteomes" id="UP001642464"/>
    </source>
</evidence>
<organism evidence="7 8">
    <name type="scientific">Durusdinium trenchii</name>
    <dbReference type="NCBI Taxonomy" id="1381693"/>
    <lineage>
        <taxon>Eukaryota</taxon>
        <taxon>Sar</taxon>
        <taxon>Alveolata</taxon>
        <taxon>Dinophyceae</taxon>
        <taxon>Suessiales</taxon>
        <taxon>Symbiodiniaceae</taxon>
        <taxon>Durusdinium</taxon>
    </lineage>
</organism>
<dbReference type="PROSITE" id="PS50103">
    <property type="entry name" value="ZF_C3H1"/>
    <property type="match status" value="1"/>
</dbReference>
<evidence type="ECO:0000256" key="3">
    <source>
        <dbReference type="ARBA" id="ARBA00022771"/>
    </source>
</evidence>
<protein>
    <recommendedName>
        <fullName evidence="6">C3H1-type domain-containing protein</fullName>
    </recommendedName>
</protein>
<dbReference type="InterPro" id="IPR011993">
    <property type="entry name" value="PH-like_dom_sf"/>
</dbReference>
<dbReference type="SMART" id="SM00356">
    <property type="entry name" value="ZnF_C3H1"/>
    <property type="match status" value="1"/>
</dbReference>
<proteinExistence type="predicted"/>
<reference evidence="7 8" key="1">
    <citation type="submission" date="2024-02" db="EMBL/GenBank/DDBJ databases">
        <authorList>
            <person name="Chen Y."/>
            <person name="Shah S."/>
            <person name="Dougan E. K."/>
            <person name="Thang M."/>
            <person name="Chan C."/>
        </authorList>
    </citation>
    <scope>NUCLEOTIDE SEQUENCE [LARGE SCALE GENOMIC DNA]</scope>
</reference>
<dbReference type="Pfam" id="PF00642">
    <property type="entry name" value="zf-CCCH"/>
    <property type="match status" value="1"/>
</dbReference>
<accession>A0ABP0NCJ0</accession>
<evidence type="ECO:0000313" key="7">
    <source>
        <dbReference type="EMBL" id="CAK9061289.1"/>
    </source>
</evidence>
<comment type="caution">
    <text evidence="7">The sequence shown here is derived from an EMBL/GenBank/DDBJ whole genome shotgun (WGS) entry which is preliminary data.</text>
</comment>
<dbReference type="Proteomes" id="UP001642464">
    <property type="component" value="Unassembled WGS sequence"/>
</dbReference>
<feature type="domain" description="C3H1-type" evidence="6">
    <location>
        <begin position="26"/>
        <end position="54"/>
    </location>
</feature>
<dbReference type="PANTHER" id="PTHR12620">
    <property type="entry name" value="U2 SNRNP AUXILIARY FACTOR, SMALL SUBUNIT"/>
    <property type="match status" value="1"/>
</dbReference>
<dbReference type="InterPro" id="IPR000571">
    <property type="entry name" value="Znf_CCCH"/>
</dbReference>
<feature type="zinc finger region" description="C3H1-type" evidence="5">
    <location>
        <begin position="26"/>
        <end position="54"/>
    </location>
</feature>
<evidence type="ECO:0000256" key="1">
    <source>
        <dbReference type="ARBA" id="ARBA00022723"/>
    </source>
</evidence>
<evidence type="ECO:0000256" key="2">
    <source>
        <dbReference type="ARBA" id="ARBA00022737"/>
    </source>
</evidence>
<keyword evidence="1 5" id="KW-0479">Metal-binding</keyword>
<keyword evidence="3 5" id="KW-0863">Zinc-finger</keyword>
<dbReference type="Gene3D" id="2.30.29.30">
    <property type="entry name" value="Pleckstrin-homology domain (PH domain)/Phosphotyrosine-binding domain (PTB)"/>
    <property type="match status" value="1"/>
</dbReference>
<dbReference type="PRINTS" id="PR01848">
    <property type="entry name" value="U2AUXFACTOR"/>
</dbReference>
<dbReference type="SUPFAM" id="SSF50729">
    <property type="entry name" value="PH domain-like"/>
    <property type="match status" value="1"/>
</dbReference>
<evidence type="ECO:0000256" key="5">
    <source>
        <dbReference type="PROSITE-ProRule" id="PRU00723"/>
    </source>
</evidence>
<gene>
    <name evidence="7" type="ORF">SCF082_LOCUS32125</name>
</gene>
<dbReference type="InterPro" id="IPR009145">
    <property type="entry name" value="U2AF_small"/>
</dbReference>
<keyword evidence="8" id="KW-1185">Reference proteome</keyword>